<dbReference type="InterPro" id="IPR012349">
    <property type="entry name" value="Split_barrel_FMN-bd"/>
</dbReference>
<dbReference type="Pfam" id="PF01613">
    <property type="entry name" value="Flavin_Reduct"/>
    <property type="match status" value="1"/>
</dbReference>
<dbReference type="GO" id="GO:0010181">
    <property type="term" value="F:FMN binding"/>
    <property type="evidence" value="ECO:0007669"/>
    <property type="project" value="InterPro"/>
</dbReference>
<dbReference type="Gene3D" id="1.10.10.10">
    <property type="entry name" value="Winged helix-like DNA-binding domain superfamily/Winged helix DNA-binding domain"/>
    <property type="match status" value="1"/>
</dbReference>
<name>A0A6P2N5K7_9BURK</name>
<feature type="region of interest" description="Disordered" evidence="2">
    <location>
        <begin position="1"/>
        <end position="22"/>
    </location>
</feature>
<sequence length="334" mass="36361">MRISESSTQRARVPIEQGNPADDPRLFRRGLSQYGTGIAIVTTADGERRSAVTVNSFSSLSLDPPLLLWSIDRKSRSFPVFSNCEHFAVNILSSEQIELSRHFSSKIEDKFADVAWHPDPFGSPLLDGCLAHFECDVHARHDGGDHLLLIGRVTRLTRFEGVPLIFSQGQYCIASEPPEVPGDSAEIANAGTGPSGNNLLQLIFDTHHALSEAFDEHRRAEGVSIAVARVLASVHASPGIKVGDVARQTYLGQRDVEDAVTWLTQKALLIRAADGGVRLTDAGLALRQSIRARWIAFEDAQLDGVSAGDIAVLMRTLTRLVERTRGQPAAARQA</sequence>
<dbReference type="SMART" id="SM00903">
    <property type="entry name" value="Flavin_Reduct"/>
    <property type="match status" value="1"/>
</dbReference>
<dbReference type="GeneID" id="99791656"/>
<organism evidence="4 5">
    <name type="scientific">Burkholderia latens</name>
    <dbReference type="NCBI Taxonomy" id="488446"/>
    <lineage>
        <taxon>Bacteria</taxon>
        <taxon>Pseudomonadati</taxon>
        <taxon>Pseudomonadota</taxon>
        <taxon>Betaproteobacteria</taxon>
        <taxon>Burkholderiales</taxon>
        <taxon>Burkholderiaceae</taxon>
        <taxon>Burkholderia</taxon>
        <taxon>Burkholderia cepacia complex</taxon>
    </lineage>
</organism>
<evidence type="ECO:0000256" key="1">
    <source>
        <dbReference type="ARBA" id="ARBA00023002"/>
    </source>
</evidence>
<proteinExistence type="predicted"/>
<dbReference type="Proteomes" id="UP000494222">
    <property type="component" value="Unassembled WGS sequence"/>
</dbReference>
<dbReference type="PANTHER" id="PTHR30466:SF1">
    <property type="entry name" value="FMN REDUCTASE (NADH) RUTF"/>
    <property type="match status" value="1"/>
</dbReference>
<dbReference type="Gene3D" id="2.30.110.10">
    <property type="entry name" value="Electron Transport, Fmn-binding Protein, Chain A"/>
    <property type="match status" value="1"/>
</dbReference>
<dbReference type="RefSeq" id="WP_244130521.1">
    <property type="nucleotide sequence ID" value="NZ_CABVPL010000037.1"/>
</dbReference>
<dbReference type="GO" id="GO:0042602">
    <property type="term" value="F:riboflavin reductase (NADPH) activity"/>
    <property type="evidence" value="ECO:0007669"/>
    <property type="project" value="TreeGrafter"/>
</dbReference>
<reference evidence="4 5" key="1">
    <citation type="submission" date="2019-09" db="EMBL/GenBank/DDBJ databases">
        <authorList>
            <person name="Depoorter E."/>
        </authorList>
    </citation>
    <scope>NUCLEOTIDE SEQUENCE [LARGE SCALE GENOMIC DNA]</scope>
    <source>
        <strain evidence="4">LMG 24064</strain>
    </source>
</reference>
<gene>
    <name evidence="4" type="ORF">BLA24064_04375</name>
</gene>
<dbReference type="InterPro" id="IPR050268">
    <property type="entry name" value="NADH-dep_flavin_reductase"/>
</dbReference>
<dbReference type="SUPFAM" id="SSF46785">
    <property type="entry name" value="Winged helix' DNA-binding domain"/>
    <property type="match status" value="1"/>
</dbReference>
<keyword evidence="1" id="KW-0560">Oxidoreductase</keyword>
<dbReference type="InterPro" id="IPR002563">
    <property type="entry name" value="Flavin_Rdtase-like_dom"/>
</dbReference>
<protein>
    <submittedName>
        <fullName evidence="4">Flavin reductase</fullName>
    </submittedName>
</protein>
<dbReference type="InterPro" id="IPR036390">
    <property type="entry name" value="WH_DNA-bd_sf"/>
</dbReference>
<dbReference type="SUPFAM" id="SSF50475">
    <property type="entry name" value="FMN-binding split barrel"/>
    <property type="match status" value="1"/>
</dbReference>
<dbReference type="AlphaFoldDB" id="A0A6P2N5K7"/>
<feature type="domain" description="Flavin reductase like" evidence="3">
    <location>
        <begin position="31"/>
        <end position="173"/>
    </location>
</feature>
<accession>A0A6P2N5K7</accession>
<evidence type="ECO:0000256" key="2">
    <source>
        <dbReference type="SAM" id="MobiDB-lite"/>
    </source>
</evidence>
<dbReference type="EMBL" id="CABVPL010000037">
    <property type="protein sequence ID" value="VWB92056.1"/>
    <property type="molecule type" value="Genomic_DNA"/>
</dbReference>
<feature type="compositionally biased region" description="Polar residues" evidence="2">
    <location>
        <begin position="1"/>
        <end position="10"/>
    </location>
</feature>
<evidence type="ECO:0000313" key="4">
    <source>
        <dbReference type="EMBL" id="VWB92056.1"/>
    </source>
</evidence>
<evidence type="ECO:0000313" key="5">
    <source>
        <dbReference type="Proteomes" id="UP000494222"/>
    </source>
</evidence>
<dbReference type="InterPro" id="IPR036388">
    <property type="entry name" value="WH-like_DNA-bd_sf"/>
</dbReference>
<evidence type="ECO:0000259" key="3">
    <source>
        <dbReference type="SMART" id="SM00903"/>
    </source>
</evidence>
<dbReference type="PANTHER" id="PTHR30466">
    <property type="entry name" value="FLAVIN REDUCTASE"/>
    <property type="match status" value="1"/>
</dbReference>